<dbReference type="CDD" id="cd07023">
    <property type="entry name" value="S49_Sppa_N_C"/>
    <property type="match status" value="1"/>
</dbReference>
<keyword evidence="3" id="KW-0378">Hydrolase</keyword>
<dbReference type="EMBL" id="SAUZ01000013">
    <property type="protein sequence ID" value="RWR20217.1"/>
    <property type="molecule type" value="Genomic_DNA"/>
</dbReference>
<dbReference type="GO" id="GO:0006508">
    <property type="term" value="P:proteolysis"/>
    <property type="evidence" value="ECO:0007669"/>
    <property type="project" value="UniProtKB-KW"/>
</dbReference>
<evidence type="ECO:0000313" key="6">
    <source>
        <dbReference type="EMBL" id="RWR20217.1"/>
    </source>
</evidence>
<reference evidence="6 7" key="1">
    <citation type="submission" date="2019-01" db="EMBL/GenBank/DDBJ databases">
        <title>Sinorhodobacter populi sp. nov. isolated from the symptomatic bark tissue of Populus euramericana canker.</title>
        <authorList>
            <person name="Xu G."/>
        </authorList>
    </citation>
    <scope>NUCLEOTIDE SEQUENCE [LARGE SCALE GENOMIC DNA]</scope>
    <source>
        <strain evidence="6 7">SK2B-1</strain>
    </source>
</reference>
<dbReference type="Pfam" id="PF01343">
    <property type="entry name" value="Peptidase_S49"/>
    <property type="match status" value="1"/>
</dbReference>
<protein>
    <submittedName>
        <fullName evidence="6">S49 family peptidase</fullName>
    </submittedName>
</protein>
<dbReference type="Proteomes" id="UP000284476">
    <property type="component" value="Unassembled WGS sequence"/>
</dbReference>
<dbReference type="InterPro" id="IPR047272">
    <property type="entry name" value="S49_SppA_C"/>
</dbReference>
<reference evidence="6 7" key="2">
    <citation type="submission" date="2019-01" db="EMBL/GenBank/DDBJ databases">
        <authorList>
            <person name="Li Y."/>
        </authorList>
    </citation>
    <scope>NUCLEOTIDE SEQUENCE [LARGE SCALE GENOMIC DNA]</scope>
    <source>
        <strain evidence="6 7">SK2B-1</strain>
    </source>
</reference>
<comment type="similarity">
    <text evidence="1">Belongs to the peptidase S49 family.</text>
</comment>
<gene>
    <name evidence="6" type="ORF">D2T30_12340</name>
</gene>
<feature type="domain" description="Peptidase S49" evidence="5">
    <location>
        <begin position="85"/>
        <end position="219"/>
    </location>
</feature>
<keyword evidence="2" id="KW-0645">Protease</keyword>
<dbReference type="InterPro" id="IPR029045">
    <property type="entry name" value="ClpP/crotonase-like_dom_sf"/>
</dbReference>
<dbReference type="Gene3D" id="6.20.330.10">
    <property type="match status" value="1"/>
</dbReference>
<name>A0A443JHX3_9RHOB</name>
<dbReference type="InterPro" id="IPR002142">
    <property type="entry name" value="Peptidase_S49"/>
</dbReference>
<dbReference type="SUPFAM" id="SSF52096">
    <property type="entry name" value="ClpP/crotonase"/>
    <property type="match status" value="1"/>
</dbReference>
<evidence type="ECO:0000259" key="5">
    <source>
        <dbReference type="Pfam" id="PF01343"/>
    </source>
</evidence>
<evidence type="ECO:0000256" key="3">
    <source>
        <dbReference type="ARBA" id="ARBA00022801"/>
    </source>
</evidence>
<evidence type="ECO:0000313" key="7">
    <source>
        <dbReference type="Proteomes" id="UP000284476"/>
    </source>
</evidence>
<dbReference type="Gene3D" id="3.90.226.10">
    <property type="entry name" value="2-enoyl-CoA Hydratase, Chain A, domain 1"/>
    <property type="match status" value="1"/>
</dbReference>
<evidence type="ECO:0000256" key="2">
    <source>
        <dbReference type="ARBA" id="ARBA00022670"/>
    </source>
</evidence>
<comment type="caution">
    <text evidence="6">The sequence shown here is derived from an EMBL/GenBank/DDBJ whole genome shotgun (WGS) entry which is preliminary data.</text>
</comment>
<evidence type="ECO:0000256" key="1">
    <source>
        <dbReference type="ARBA" id="ARBA00008683"/>
    </source>
</evidence>
<evidence type="ECO:0000256" key="4">
    <source>
        <dbReference type="ARBA" id="ARBA00022825"/>
    </source>
</evidence>
<dbReference type="AlphaFoldDB" id="A0A443JHX3"/>
<accession>A0A443JHX3</accession>
<sequence length="278" mass="29864">MDILRLLPARFRPRQKRVAVLRLHGVIGATRPGAAGLSDAALAPLIERAFARGRPDAVALLINSPGGSPVQSSLIAARIRRLADEKRIPVHAFVEDVAASGGYWLACAADDIWADGTSIVGSIGVISAGFGLDGFIDRHGIQRRVHTAGGSKSFLDPFRPEKPEDVERLTRLLEDMHVSFRDWVTSRRGPKLAEGDLFTGEVWTGRQAIATGLIDGIGHAVPKLKALYGDKVALIPYGQRRSLLRRIGAAFGSGLGTEAAEAIIAQAEERAIRARYGL</sequence>
<organism evidence="6 7">
    <name type="scientific">Paenirhodobacter populi</name>
    <dbReference type="NCBI Taxonomy" id="2306993"/>
    <lineage>
        <taxon>Bacteria</taxon>
        <taxon>Pseudomonadati</taxon>
        <taxon>Pseudomonadota</taxon>
        <taxon>Alphaproteobacteria</taxon>
        <taxon>Rhodobacterales</taxon>
        <taxon>Rhodobacter group</taxon>
        <taxon>Paenirhodobacter</taxon>
    </lineage>
</organism>
<dbReference type="GO" id="GO:0008236">
    <property type="term" value="F:serine-type peptidase activity"/>
    <property type="evidence" value="ECO:0007669"/>
    <property type="project" value="UniProtKB-KW"/>
</dbReference>
<dbReference type="PANTHER" id="PTHR42987:SF8">
    <property type="entry name" value="PROTEINASE"/>
    <property type="match status" value="1"/>
</dbReference>
<proteinExistence type="inferred from homology"/>
<keyword evidence="4" id="KW-0720">Serine protease</keyword>
<dbReference type="PANTHER" id="PTHR42987">
    <property type="entry name" value="PEPTIDASE S49"/>
    <property type="match status" value="1"/>
</dbReference>
<dbReference type="RefSeq" id="WP_128209109.1">
    <property type="nucleotide sequence ID" value="NZ_JBHRSO010000030.1"/>
</dbReference>